<evidence type="ECO:0000256" key="6">
    <source>
        <dbReference type="SAM" id="MobiDB-lite"/>
    </source>
</evidence>
<protein>
    <submittedName>
        <fullName evidence="9">MFS general substrate transporter</fullName>
    </submittedName>
</protein>
<dbReference type="CDD" id="cd17330">
    <property type="entry name" value="MFS_SLC46_TetA_like"/>
    <property type="match status" value="1"/>
</dbReference>
<feature type="region of interest" description="Disordered" evidence="6">
    <location>
        <begin position="505"/>
        <end position="530"/>
    </location>
</feature>
<dbReference type="InterPro" id="IPR011701">
    <property type="entry name" value="MFS"/>
</dbReference>
<evidence type="ECO:0000256" key="7">
    <source>
        <dbReference type="SAM" id="Phobius"/>
    </source>
</evidence>
<feature type="transmembrane region" description="Helical" evidence="7">
    <location>
        <begin position="468"/>
        <end position="487"/>
    </location>
</feature>
<dbReference type="InterPro" id="IPR020846">
    <property type="entry name" value="MFS_dom"/>
</dbReference>
<dbReference type="PROSITE" id="PS50850">
    <property type="entry name" value="MFS"/>
    <property type="match status" value="1"/>
</dbReference>
<keyword evidence="5 7" id="KW-0472">Membrane</keyword>
<evidence type="ECO:0000256" key="4">
    <source>
        <dbReference type="ARBA" id="ARBA00022989"/>
    </source>
</evidence>
<dbReference type="Proteomes" id="UP000275078">
    <property type="component" value="Unassembled WGS sequence"/>
</dbReference>
<comment type="subcellular location">
    <subcellularLocation>
        <location evidence="1">Membrane</location>
        <topology evidence="1">Multi-pass membrane protein</topology>
    </subcellularLocation>
</comment>
<dbReference type="InterPro" id="IPR036259">
    <property type="entry name" value="MFS_trans_sf"/>
</dbReference>
<dbReference type="Gene3D" id="1.20.1250.20">
    <property type="entry name" value="MFS general substrate transporter like domains"/>
    <property type="match status" value="1"/>
</dbReference>
<feature type="transmembrane region" description="Helical" evidence="7">
    <location>
        <begin position="333"/>
        <end position="359"/>
    </location>
</feature>
<feature type="transmembrane region" description="Helical" evidence="7">
    <location>
        <begin position="185"/>
        <end position="209"/>
    </location>
</feature>
<dbReference type="GO" id="GO:0016020">
    <property type="term" value="C:membrane"/>
    <property type="evidence" value="ECO:0007669"/>
    <property type="project" value="UniProtKB-SubCell"/>
</dbReference>
<dbReference type="OrthoDB" id="10262656at2759"/>
<keyword evidence="2" id="KW-0813">Transport</keyword>
<dbReference type="InterPro" id="IPR001958">
    <property type="entry name" value="Tet-R_TetA/multi-R_MdtG-like"/>
</dbReference>
<feature type="transmembrane region" description="Helical" evidence="7">
    <location>
        <begin position="51"/>
        <end position="73"/>
    </location>
</feature>
<evidence type="ECO:0000313" key="9">
    <source>
        <dbReference type="EMBL" id="RPA76006.1"/>
    </source>
</evidence>
<dbReference type="AlphaFoldDB" id="A0A3N4HSN6"/>
<evidence type="ECO:0000259" key="8">
    <source>
        <dbReference type="PROSITE" id="PS50850"/>
    </source>
</evidence>
<feature type="compositionally biased region" description="Basic and acidic residues" evidence="6">
    <location>
        <begin position="518"/>
        <end position="530"/>
    </location>
</feature>
<evidence type="ECO:0000313" key="10">
    <source>
        <dbReference type="Proteomes" id="UP000275078"/>
    </source>
</evidence>
<evidence type="ECO:0000256" key="2">
    <source>
        <dbReference type="ARBA" id="ARBA00022448"/>
    </source>
</evidence>
<dbReference type="PRINTS" id="PR01035">
    <property type="entry name" value="TCRTETA"/>
</dbReference>
<feature type="transmembrane region" description="Helical" evidence="7">
    <location>
        <begin position="16"/>
        <end position="39"/>
    </location>
</feature>
<keyword evidence="10" id="KW-1185">Reference proteome</keyword>
<dbReference type="GO" id="GO:0022857">
    <property type="term" value="F:transmembrane transporter activity"/>
    <property type="evidence" value="ECO:0007669"/>
    <property type="project" value="InterPro"/>
</dbReference>
<keyword evidence="4 7" id="KW-1133">Transmembrane helix</keyword>
<feature type="transmembrane region" description="Helical" evidence="7">
    <location>
        <begin position="431"/>
        <end position="448"/>
    </location>
</feature>
<feature type="transmembrane region" description="Helical" evidence="7">
    <location>
        <begin position="371"/>
        <end position="392"/>
    </location>
</feature>
<feature type="transmembrane region" description="Helical" evidence="7">
    <location>
        <begin position="85"/>
        <end position="104"/>
    </location>
</feature>
<dbReference type="Pfam" id="PF07690">
    <property type="entry name" value="MFS_1"/>
    <property type="match status" value="2"/>
</dbReference>
<dbReference type="SUPFAM" id="SSF103473">
    <property type="entry name" value="MFS general substrate transporter"/>
    <property type="match status" value="1"/>
</dbReference>
<evidence type="ECO:0000256" key="3">
    <source>
        <dbReference type="ARBA" id="ARBA00022692"/>
    </source>
</evidence>
<organism evidence="9 10">
    <name type="scientific">Ascobolus immersus RN42</name>
    <dbReference type="NCBI Taxonomy" id="1160509"/>
    <lineage>
        <taxon>Eukaryota</taxon>
        <taxon>Fungi</taxon>
        <taxon>Dikarya</taxon>
        <taxon>Ascomycota</taxon>
        <taxon>Pezizomycotina</taxon>
        <taxon>Pezizomycetes</taxon>
        <taxon>Pezizales</taxon>
        <taxon>Ascobolaceae</taxon>
        <taxon>Ascobolus</taxon>
    </lineage>
</organism>
<evidence type="ECO:0000256" key="1">
    <source>
        <dbReference type="ARBA" id="ARBA00004141"/>
    </source>
</evidence>
<evidence type="ECO:0000256" key="5">
    <source>
        <dbReference type="ARBA" id="ARBA00023136"/>
    </source>
</evidence>
<dbReference type="PANTHER" id="PTHR23504">
    <property type="entry name" value="MAJOR FACILITATOR SUPERFAMILY DOMAIN-CONTAINING PROTEIN 10"/>
    <property type="match status" value="1"/>
</dbReference>
<name>A0A3N4HSN6_ASCIM</name>
<proteinExistence type="predicted"/>
<feature type="transmembrane region" description="Helical" evidence="7">
    <location>
        <begin position="398"/>
        <end position="419"/>
    </location>
</feature>
<accession>A0A3N4HSN6</accession>
<keyword evidence="3 7" id="KW-0812">Transmembrane</keyword>
<sequence length="530" mass="58613">MPDGKVRFTPHQKRQLAILIACRFSEPVALTSVWPYLYFMVKSFDVPTKDIPFWVGIIGASFNFMAFATGIFWGRASDRFGRKPTIVAGLTGTMLATILFGFSQNLWMAMVARCLSGALNGNVGILRTMVAEIVTEKELQPRAFSLMPLTFGVASILGPIIGGYLSEPAKTYPRYFDQKGLFGRYPFLLPNLICATMFFIAVLFGLFFIEETLWTKKDRPDPFLKLGQKFSACIGLSNSDKAKGKFTGERQPLLQNSASSSTVDEETLYKERQEFKKTPSLRDALSRQSVLNVLVYMLLALHVTYDQLFPVLLSTPPSDPTAQRPPFRFVGGFGLGSADIGNIFSLYGLLMLPIQFFIFPKLAVKYGPVRLFRWITPIFPLTYLAAPYTVLIPNLQTGAYVLIGITILKKIGEVFAFPCSTIMVTNSAPSLRVLGTLNGIVTSLGALARGVGPTVGGALFTWGEKHEFILAPYIALTLVTLSGAYFLKDIVEMEGPAQRDAKLAAERFSDEDSDDSLDTLHDRSRSPLPR</sequence>
<dbReference type="EMBL" id="ML119753">
    <property type="protein sequence ID" value="RPA76006.1"/>
    <property type="molecule type" value="Genomic_DNA"/>
</dbReference>
<feature type="transmembrane region" description="Helical" evidence="7">
    <location>
        <begin position="143"/>
        <end position="165"/>
    </location>
</feature>
<reference evidence="9 10" key="1">
    <citation type="journal article" date="2018" name="Nat. Ecol. Evol.">
        <title>Pezizomycetes genomes reveal the molecular basis of ectomycorrhizal truffle lifestyle.</title>
        <authorList>
            <person name="Murat C."/>
            <person name="Payen T."/>
            <person name="Noel B."/>
            <person name="Kuo A."/>
            <person name="Morin E."/>
            <person name="Chen J."/>
            <person name="Kohler A."/>
            <person name="Krizsan K."/>
            <person name="Balestrini R."/>
            <person name="Da Silva C."/>
            <person name="Montanini B."/>
            <person name="Hainaut M."/>
            <person name="Levati E."/>
            <person name="Barry K.W."/>
            <person name="Belfiori B."/>
            <person name="Cichocki N."/>
            <person name="Clum A."/>
            <person name="Dockter R.B."/>
            <person name="Fauchery L."/>
            <person name="Guy J."/>
            <person name="Iotti M."/>
            <person name="Le Tacon F."/>
            <person name="Lindquist E.A."/>
            <person name="Lipzen A."/>
            <person name="Malagnac F."/>
            <person name="Mello A."/>
            <person name="Molinier V."/>
            <person name="Miyauchi S."/>
            <person name="Poulain J."/>
            <person name="Riccioni C."/>
            <person name="Rubini A."/>
            <person name="Sitrit Y."/>
            <person name="Splivallo R."/>
            <person name="Traeger S."/>
            <person name="Wang M."/>
            <person name="Zifcakova L."/>
            <person name="Wipf D."/>
            <person name="Zambonelli A."/>
            <person name="Paolocci F."/>
            <person name="Nowrousian M."/>
            <person name="Ottonello S."/>
            <person name="Baldrian P."/>
            <person name="Spatafora J.W."/>
            <person name="Henrissat B."/>
            <person name="Nagy L.G."/>
            <person name="Aury J.M."/>
            <person name="Wincker P."/>
            <person name="Grigoriev I.V."/>
            <person name="Bonfante P."/>
            <person name="Martin F.M."/>
        </authorList>
    </citation>
    <scope>NUCLEOTIDE SEQUENCE [LARGE SCALE GENOMIC DNA]</scope>
    <source>
        <strain evidence="9 10">RN42</strain>
    </source>
</reference>
<gene>
    <name evidence="9" type="ORF">BJ508DRAFT_12410</name>
</gene>
<feature type="domain" description="Major facilitator superfamily (MFS) profile" evidence="8">
    <location>
        <begin position="15"/>
        <end position="492"/>
    </location>
</feature>
<dbReference type="PANTHER" id="PTHR23504:SF8">
    <property type="entry name" value="TRANSPORTER, PUTATIVE (AFU_ORTHOLOGUE AFUA_1G03730)-RELATED"/>
    <property type="match status" value="1"/>
</dbReference>